<reference evidence="1 2" key="1">
    <citation type="submission" date="2016-05" db="EMBL/GenBank/DDBJ databases">
        <title>Paenibacillus oryzae. sp. nov., isolated from the rice root.</title>
        <authorList>
            <person name="Zhang J."/>
            <person name="Zhang X."/>
        </authorList>
    </citation>
    <scope>NUCLEOTIDE SEQUENCE [LARGE SCALE GENOMIC DNA]</scope>
    <source>
        <strain evidence="1 2">1DrF-4</strain>
    </source>
</reference>
<keyword evidence="2" id="KW-1185">Reference proteome</keyword>
<protein>
    <submittedName>
        <fullName evidence="1">Uncharacterized protein</fullName>
    </submittedName>
</protein>
<name>A0A1A5YA15_9BACL</name>
<dbReference type="AlphaFoldDB" id="A0A1A5YA15"/>
<comment type="caution">
    <text evidence="1">The sequence shown here is derived from an EMBL/GenBank/DDBJ whole genome shotgun (WGS) entry which is preliminary data.</text>
</comment>
<accession>A0A1A5YA15</accession>
<proteinExistence type="predicted"/>
<dbReference type="Proteomes" id="UP000092024">
    <property type="component" value="Unassembled WGS sequence"/>
</dbReference>
<dbReference type="EMBL" id="LYPA01000080">
    <property type="protein sequence ID" value="OBR62471.1"/>
    <property type="molecule type" value="Genomic_DNA"/>
</dbReference>
<evidence type="ECO:0000313" key="1">
    <source>
        <dbReference type="EMBL" id="OBR62471.1"/>
    </source>
</evidence>
<sequence>MALRAGLLRGGSLNGVACWVIAWRIAEWYFGAGLQFAGMMVICDRYSGNWAGSFLVTVTCVL</sequence>
<dbReference type="STRING" id="1844972.A7K91_02335"/>
<gene>
    <name evidence="1" type="ORF">A7K91_02335</name>
</gene>
<organism evidence="1 2">
    <name type="scientific">Paenibacillus oryzae</name>
    <dbReference type="NCBI Taxonomy" id="1844972"/>
    <lineage>
        <taxon>Bacteria</taxon>
        <taxon>Bacillati</taxon>
        <taxon>Bacillota</taxon>
        <taxon>Bacilli</taxon>
        <taxon>Bacillales</taxon>
        <taxon>Paenibacillaceae</taxon>
        <taxon>Paenibacillus</taxon>
    </lineage>
</organism>
<evidence type="ECO:0000313" key="2">
    <source>
        <dbReference type="Proteomes" id="UP000092024"/>
    </source>
</evidence>